<sequence length="80" mass="8914">MEMKGNHPVIPASRNATPPRRGIGVSSFLGWGGKDCWVFFRWLQIRGIIPGIIGGIEVRSIVFVHRDVLDFSGLVNDYGF</sequence>
<feature type="region of interest" description="Disordered" evidence="1">
    <location>
        <begin position="1"/>
        <end position="21"/>
    </location>
</feature>
<gene>
    <name evidence="2" type="ORF">ACM44_08670</name>
</gene>
<protein>
    <submittedName>
        <fullName evidence="2">Uncharacterized protein</fullName>
    </submittedName>
</protein>
<keyword evidence="3" id="KW-1185">Reference proteome</keyword>
<name>A0A0J7LPM3_9FLAO</name>
<reference evidence="2 3" key="1">
    <citation type="journal article" date="2004" name="Int. J. Syst. Evol. Microbiol.">
        <title>Kaistella koreensis gen. nov., sp. nov., a novel member of the Chryseobacterium-Bergeyella-Riemerella branch.</title>
        <authorList>
            <person name="Kim M.K."/>
            <person name="Im W.T."/>
            <person name="Shin Y.K."/>
            <person name="Lim J.H."/>
            <person name="Kim S.H."/>
            <person name="Lee B.C."/>
            <person name="Park M.Y."/>
            <person name="Lee K.Y."/>
            <person name="Lee S.T."/>
        </authorList>
    </citation>
    <scope>NUCLEOTIDE SEQUENCE [LARGE SCALE GENOMIC DNA]</scope>
    <source>
        <strain evidence="2 3">CCUG 49689</strain>
    </source>
</reference>
<dbReference type="Proteomes" id="UP000035900">
    <property type="component" value="Unassembled WGS sequence"/>
</dbReference>
<dbReference type="AlphaFoldDB" id="A0A0J7LPM3"/>
<dbReference type="STRING" id="1304281.ACM44_08670"/>
<evidence type="ECO:0000256" key="1">
    <source>
        <dbReference type="SAM" id="MobiDB-lite"/>
    </source>
</evidence>
<organism evidence="2 3">
    <name type="scientific">Chryseobacterium koreense CCUG 49689</name>
    <dbReference type="NCBI Taxonomy" id="1304281"/>
    <lineage>
        <taxon>Bacteria</taxon>
        <taxon>Pseudomonadati</taxon>
        <taxon>Bacteroidota</taxon>
        <taxon>Flavobacteriia</taxon>
        <taxon>Flavobacteriales</taxon>
        <taxon>Weeksellaceae</taxon>
        <taxon>Chryseobacterium group</taxon>
        <taxon>Chryseobacterium</taxon>
    </lineage>
</organism>
<evidence type="ECO:0000313" key="2">
    <source>
        <dbReference type="EMBL" id="KMQ71015.1"/>
    </source>
</evidence>
<dbReference type="EMBL" id="LFNG01000011">
    <property type="protein sequence ID" value="KMQ71015.1"/>
    <property type="molecule type" value="Genomic_DNA"/>
</dbReference>
<comment type="caution">
    <text evidence="2">The sequence shown here is derived from an EMBL/GenBank/DDBJ whole genome shotgun (WGS) entry which is preliminary data.</text>
</comment>
<dbReference type="PATRIC" id="fig|1304281.5.peg.1866"/>
<proteinExistence type="predicted"/>
<evidence type="ECO:0000313" key="3">
    <source>
        <dbReference type="Proteomes" id="UP000035900"/>
    </source>
</evidence>
<accession>A0A0J7LPM3</accession>